<keyword evidence="1" id="KW-1133">Transmembrane helix</keyword>
<protein>
    <submittedName>
        <fullName evidence="2">Uncharacterized protein</fullName>
    </submittedName>
</protein>
<dbReference type="OrthoDB" id="7855695at2"/>
<dbReference type="Proteomes" id="UP000243859">
    <property type="component" value="Unassembled WGS sequence"/>
</dbReference>
<feature type="transmembrane region" description="Helical" evidence="1">
    <location>
        <begin position="47"/>
        <end position="71"/>
    </location>
</feature>
<comment type="caution">
    <text evidence="2">The sequence shown here is derived from an EMBL/GenBank/DDBJ whole genome shotgun (WGS) entry which is preliminary data.</text>
</comment>
<keyword evidence="1" id="KW-0812">Transmembrane</keyword>
<evidence type="ECO:0000313" key="3">
    <source>
        <dbReference type="Proteomes" id="UP000243859"/>
    </source>
</evidence>
<keyword evidence="3" id="KW-1185">Reference proteome</keyword>
<proteinExistence type="predicted"/>
<dbReference type="EMBL" id="QAAA01000001">
    <property type="protein sequence ID" value="PTN04161.1"/>
    <property type="molecule type" value="Genomic_DNA"/>
</dbReference>
<feature type="transmembrane region" description="Helical" evidence="1">
    <location>
        <begin position="7"/>
        <end position="27"/>
    </location>
</feature>
<keyword evidence="1" id="KW-0472">Membrane</keyword>
<evidence type="ECO:0000313" key="2">
    <source>
        <dbReference type="EMBL" id="PTN04161.1"/>
    </source>
</evidence>
<gene>
    <name evidence="2" type="ORF">C8N32_101360</name>
</gene>
<sequence length="209" mass="23274">MNISFDFYEYAGIIVPGSVLAFGAMFLMPEFREQLGPDGFTFGELGLFVVLSYALGQLVQGIGNAVEWLLWWPLGGLPNKRVLDGEALTEQQHLRLLDLLRNEKIIGEEGLSKQDARAAMREVYARVAAAGQSARVDKFNGIYGMLRGLSASLLLLTIAFALVETERATLLLVGFSTLVSLRRMHRFGWHYGRELVVVYLAMHARPTKP</sequence>
<evidence type="ECO:0000256" key="1">
    <source>
        <dbReference type="SAM" id="Phobius"/>
    </source>
</evidence>
<dbReference type="RefSeq" id="WP_107890740.1">
    <property type="nucleotide sequence ID" value="NZ_NHSI01000033.1"/>
</dbReference>
<dbReference type="AlphaFoldDB" id="A0A2T5BWY0"/>
<accession>A0A2T5BWY0</accession>
<feature type="transmembrane region" description="Helical" evidence="1">
    <location>
        <begin position="142"/>
        <end position="162"/>
    </location>
</feature>
<organism evidence="2 3">
    <name type="scientific">Rhodovulum imhoffii</name>
    <dbReference type="NCBI Taxonomy" id="365340"/>
    <lineage>
        <taxon>Bacteria</taxon>
        <taxon>Pseudomonadati</taxon>
        <taxon>Pseudomonadota</taxon>
        <taxon>Alphaproteobacteria</taxon>
        <taxon>Rhodobacterales</taxon>
        <taxon>Paracoccaceae</taxon>
        <taxon>Rhodovulum</taxon>
    </lineage>
</organism>
<name>A0A2T5BWY0_9RHOB</name>
<reference evidence="2 3" key="1">
    <citation type="submission" date="2018-04" db="EMBL/GenBank/DDBJ databases">
        <title>Genomic Encyclopedia of Archaeal and Bacterial Type Strains, Phase II (KMG-II): from individual species to whole genera.</title>
        <authorList>
            <person name="Goeker M."/>
        </authorList>
    </citation>
    <scope>NUCLEOTIDE SEQUENCE [LARGE SCALE GENOMIC DNA]</scope>
    <source>
        <strain evidence="2 3">DSM 18064</strain>
    </source>
</reference>